<accession>A0ABU1BKL8</accession>
<evidence type="ECO:0000313" key="1">
    <source>
        <dbReference type="EMBL" id="MDQ9169535.1"/>
    </source>
</evidence>
<dbReference type="EMBL" id="JAUYVH010000001">
    <property type="protein sequence ID" value="MDQ9169535.1"/>
    <property type="molecule type" value="Genomic_DNA"/>
</dbReference>
<organism evidence="1 2">
    <name type="scientific">Keguizhuia sedimenti</name>
    <dbReference type="NCBI Taxonomy" id="3064264"/>
    <lineage>
        <taxon>Bacteria</taxon>
        <taxon>Pseudomonadati</taxon>
        <taxon>Pseudomonadota</taxon>
        <taxon>Betaproteobacteria</taxon>
        <taxon>Burkholderiales</taxon>
        <taxon>Oxalobacteraceae</taxon>
        <taxon>Keguizhuia</taxon>
    </lineage>
</organism>
<evidence type="ECO:0000313" key="2">
    <source>
        <dbReference type="Proteomes" id="UP001225596"/>
    </source>
</evidence>
<sequence length="106" mass="12005">MPTLSRTIKHAQYIVQTCKFFLGNILKKSNKKLRKKLHPGPLLTARTLIKFPGAVKNSLENQMLACILKEFSIDFSCFEKSLAVLPDLKDAFKPIQALHESPCCLF</sequence>
<reference evidence="1 2" key="1">
    <citation type="submission" date="2023-08" db="EMBL/GenBank/DDBJ databases">
        <title>Oxalobacteraceae gen .nov., isolated from river sludge outside the plant.</title>
        <authorList>
            <person name="Zhao S.Y."/>
        </authorList>
    </citation>
    <scope>NUCLEOTIDE SEQUENCE [LARGE SCALE GENOMIC DNA]</scope>
    <source>
        <strain evidence="1 2">R-40</strain>
    </source>
</reference>
<dbReference type="RefSeq" id="WP_338435436.1">
    <property type="nucleotide sequence ID" value="NZ_JAUYVH010000001.1"/>
</dbReference>
<protein>
    <submittedName>
        <fullName evidence="1">Uncharacterized protein</fullName>
    </submittedName>
</protein>
<comment type="caution">
    <text evidence="1">The sequence shown here is derived from an EMBL/GenBank/DDBJ whole genome shotgun (WGS) entry which is preliminary data.</text>
</comment>
<name>A0ABU1BKL8_9BURK</name>
<keyword evidence="2" id="KW-1185">Reference proteome</keyword>
<gene>
    <name evidence="1" type="ORF">Q8A64_03825</name>
</gene>
<dbReference type="Proteomes" id="UP001225596">
    <property type="component" value="Unassembled WGS sequence"/>
</dbReference>
<proteinExistence type="predicted"/>